<dbReference type="EMBL" id="KN846952">
    <property type="protein sequence ID" value="KIV83107.1"/>
    <property type="molecule type" value="Genomic_DNA"/>
</dbReference>
<evidence type="ECO:0000313" key="2">
    <source>
        <dbReference type="EMBL" id="KIV83107.1"/>
    </source>
</evidence>
<feature type="signal peptide" evidence="1">
    <location>
        <begin position="1"/>
        <end position="18"/>
    </location>
</feature>
<evidence type="ECO:0000313" key="3">
    <source>
        <dbReference type="Proteomes" id="UP000053599"/>
    </source>
</evidence>
<feature type="chain" id="PRO_5002237023" evidence="1">
    <location>
        <begin position="19"/>
        <end position="220"/>
    </location>
</feature>
<accession>A0A0D1YJQ9</accession>
<gene>
    <name evidence="2" type="ORF">PV11_05161</name>
</gene>
<organism evidence="2 3">
    <name type="scientific">Exophiala sideris</name>
    <dbReference type="NCBI Taxonomy" id="1016849"/>
    <lineage>
        <taxon>Eukaryota</taxon>
        <taxon>Fungi</taxon>
        <taxon>Dikarya</taxon>
        <taxon>Ascomycota</taxon>
        <taxon>Pezizomycotina</taxon>
        <taxon>Eurotiomycetes</taxon>
        <taxon>Chaetothyriomycetidae</taxon>
        <taxon>Chaetothyriales</taxon>
        <taxon>Herpotrichiellaceae</taxon>
        <taxon>Exophiala</taxon>
    </lineage>
</organism>
<sequence>MSRRLMAMLILYIPGAVELPDLLTVIIHDSKLEGADKTVGLCLRGAGVRRGRFAVEETQEYKLFAEQPNKKLVRVDHGGRIMWNWKSVRNLELLTTWTGSFRIENLFTADKIAGLLQKEVLLAFIVRSYCSVNAVEFPQTIDGQLALVLKGAPKLRALVVVLADVVVSLRTQRASVHYYSRPTSISCGYLAGATDKEFPLGGWDVAPAATAVRQRHFFWK</sequence>
<reference evidence="2 3" key="1">
    <citation type="submission" date="2015-01" db="EMBL/GenBank/DDBJ databases">
        <title>The Genome Sequence of Exophiala sideris CBS121828.</title>
        <authorList>
            <consortium name="The Broad Institute Genomics Platform"/>
            <person name="Cuomo C."/>
            <person name="de Hoog S."/>
            <person name="Gorbushina A."/>
            <person name="Stielow B."/>
            <person name="Teixiera M."/>
            <person name="Abouelleil A."/>
            <person name="Chapman S.B."/>
            <person name="Priest M."/>
            <person name="Young S.K."/>
            <person name="Wortman J."/>
            <person name="Nusbaum C."/>
            <person name="Birren B."/>
        </authorList>
    </citation>
    <scope>NUCLEOTIDE SEQUENCE [LARGE SCALE GENOMIC DNA]</scope>
    <source>
        <strain evidence="2 3">CBS 121828</strain>
    </source>
</reference>
<keyword evidence="1" id="KW-0732">Signal</keyword>
<proteinExistence type="predicted"/>
<protein>
    <submittedName>
        <fullName evidence="2">Uncharacterized protein</fullName>
    </submittedName>
</protein>
<dbReference type="AlphaFoldDB" id="A0A0D1YJQ9"/>
<dbReference type="Proteomes" id="UP000053599">
    <property type="component" value="Unassembled WGS sequence"/>
</dbReference>
<name>A0A0D1YJQ9_9EURO</name>
<dbReference type="HOGENOM" id="CLU_1256019_0_0_1"/>
<evidence type="ECO:0000256" key="1">
    <source>
        <dbReference type="SAM" id="SignalP"/>
    </source>
</evidence>